<accession>A0A0M9GKE9</accession>
<gene>
    <name evidence="3" type="ORF">PF66_00019</name>
</gene>
<protein>
    <submittedName>
        <fullName evidence="3">Putative membrane protein</fullName>
    </submittedName>
</protein>
<keyword evidence="1" id="KW-0812">Transmembrane</keyword>
<comment type="caution">
    <text evidence="3">The sequence shown here is derived from an EMBL/GenBank/DDBJ whole genome shotgun (WGS) entry which is preliminary data.</text>
</comment>
<feature type="transmembrane region" description="Helical" evidence="1">
    <location>
        <begin position="12"/>
        <end position="34"/>
    </location>
</feature>
<reference evidence="3 4" key="1">
    <citation type="journal article" date="2015" name="PLoS ONE">
        <title>Rice-Infecting Pseudomonas Genomes Are Highly Accessorized and Harbor Multiple Putative Virulence Mechanisms to Cause Sheath Brown Rot.</title>
        <authorList>
            <person name="Quibod I.L."/>
            <person name="Grande G."/>
            <person name="Oreiro E.G."/>
            <person name="Borja F.N."/>
            <person name="Dossa G.S."/>
            <person name="Mauleon R."/>
            <person name="Cruz C.V."/>
            <person name="Oliva R."/>
        </authorList>
    </citation>
    <scope>NUCLEOTIDE SEQUENCE [LARGE SCALE GENOMIC DNA]</scope>
    <source>
        <strain evidence="3 4">IRRI 6609</strain>
    </source>
</reference>
<evidence type="ECO:0000313" key="4">
    <source>
        <dbReference type="Proteomes" id="UP000037931"/>
    </source>
</evidence>
<evidence type="ECO:0000256" key="1">
    <source>
        <dbReference type="SAM" id="Phobius"/>
    </source>
</evidence>
<dbReference type="EMBL" id="JSYZ01000001">
    <property type="protein sequence ID" value="KPA93095.1"/>
    <property type="molecule type" value="Genomic_DNA"/>
</dbReference>
<feature type="transmembrane region" description="Helical" evidence="1">
    <location>
        <begin position="40"/>
        <end position="58"/>
    </location>
</feature>
<dbReference type="PATRIC" id="fig|50340.43.peg.19"/>
<dbReference type="Proteomes" id="UP000037931">
    <property type="component" value="Unassembled WGS sequence"/>
</dbReference>
<dbReference type="AlphaFoldDB" id="A0A0M9GKE9"/>
<keyword evidence="4" id="KW-1185">Reference proteome</keyword>
<name>A0A0M9GKE9_9PSED</name>
<dbReference type="NCBIfam" id="NF033664">
    <property type="entry name" value="PACE_transport"/>
    <property type="match status" value="1"/>
</dbReference>
<dbReference type="InterPro" id="IPR007896">
    <property type="entry name" value="BTP_bacteria"/>
</dbReference>
<feature type="transmembrane region" description="Helical" evidence="1">
    <location>
        <begin position="113"/>
        <end position="133"/>
    </location>
</feature>
<evidence type="ECO:0000313" key="3">
    <source>
        <dbReference type="EMBL" id="KPA93095.1"/>
    </source>
</evidence>
<dbReference type="NCBIfam" id="NF033665">
    <property type="entry name" value="PACE_efflu_PCE"/>
    <property type="match status" value="1"/>
</dbReference>
<feature type="transmembrane region" description="Helical" evidence="1">
    <location>
        <begin position="79"/>
        <end position="101"/>
    </location>
</feature>
<dbReference type="RefSeq" id="WP_054058354.1">
    <property type="nucleotide sequence ID" value="NZ_JAQMZR010000004.1"/>
</dbReference>
<sequence length="143" mass="16310">MSTSKSLTERVFQAIGFELFAVLLCTPLFAWVMAKPLLDMGVVTVANCLLALGWNVLFNGLFDRLLERLALAQNGWTRLLHAVLFEGGLIVVSVPLIAWWLELSLLSALLLDIGVLLFFLPYTYVYHWVYDLLRERLLQRRLA</sequence>
<keyword evidence="1" id="KW-0472">Membrane</keyword>
<dbReference type="InterPro" id="IPR058208">
    <property type="entry name" value="PACE"/>
</dbReference>
<keyword evidence="1" id="KW-1133">Transmembrane helix</keyword>
<feature type="domain" description="Chlorhexidine efflux transporter" evidence="2">
    <location>
        <begin position="5"/>
        <end position="68"/>
    </location>
</feature>
<dbReference type="Pfam" id="PF05232">
    <property type="entry name" value="BTP"/>
    <property type="match status" value="2"/>
</dbReference>
<proteinExistence type="predicted"/>
<organism evidence="3 4">
    <name type="scientific">Pseudomonas asplenii</name>
    <dbReference type="NCBI Taxonomy" id="53407"/>
    <lineage>
        <taxon>Bacteria</taxon>
        <taxon>Pseudomonadati</taxon>
        <taxon>Pseudomonadota</taxon>
        <taxon>Gammaproteobacteria</taxon>
        <taxon>Pseudomonadales</taxon>
        <taxon>Pseudomonadaceae</taxon>
        <taxon>Pseudomonas</taxon>
    </lineage>
</organism>
<feature type="domain" description="Chlorhexidine efflux transporter" evidence="2">
    <location>
        <begin position="76"/>
        <end position="136"/>
    </location>
</feature>
<evidence type="ECO:0000259" key="2">
    <source>
        <dbReference type="Pfam" id="PF05232"/>
    </source>
</evidence>
<dbReference type="OrthoDB" id="1631120at2"/>